<evidence type="ECO:0000313" key="2">
    <source>
        <dbReference type="Proteomes" id="UP000524893"/>
    </source>
</evidence>
<organism evidence="1 2">
    <name type="scientific">Staphylococcus coagulans</name>
    <dbReference type="NCBI Taxonomy" id="74706"/>
    <lineage>
        <taxon>Bacteria</taxon>
        <taxon>Bacillati</taxon>
        <taxon>Bacillota</taxon>
        <taxon>Bacilli</taxon>
        <taxon>Bacillales</taxon>
        <taxon>Staphylococcaceae</taxon>
        <taxon>Staphylococcus</taxon>
    </lineage>
</organism>
<accession>A0A9X0PHU2</accession>
<dbReference type="EMBL" id="JABTCN010000037">
    <property type="protein sequence ID" value="MBA8777197.1"/>
    <property type="molecule type" value="Genomic_DNA"/>
</dbReference>
<name>A0A9X0PHU2_9STAP</name>
<dbReference type="AlphaFoldDB" id="A0A9X0PHU2"/>
<sequence>MAQINFKRKKLQSGDFRTPVTFYAYTNEGPYPDESEEKEVFSCFAETYAPSIKDLEVLDVAGNETGLTIVIRDPLQSYTPRANHVVKVNDYRLEQDTYNIKTIRLDAPESGFITLVLGAQ</sequence>
<gene>
    <name evidence="1" type="ORF">HR081_09955</name>
</gene>
<comment type="caution">
    <text evidence="1">The sequence shown here is derived from an EMBL/GenBank/DDBJ whole genome shotgun (WGS) entry which is preliminary data.</text>
</comment>
<dbReference type="RefSeq" id="WP_182281086.1">
    <property type="nucleotide sequence ID" value="NZ_JABTCN010000037.1"/>
</dbReference>
<dbReference type="Proteomes" id="UP000524893">
    <property type="component" value="Unassembled WGS sequence"/>
</dbReference>
<proteinExistence type="predicted"/>
<reference evidence="1 2" key="1">
    <citation type="journal article" date="2020" name="Access Microbiol">
        <title>Isolation and genome sequencing of Staphylococcus schleiferi subspecies coagulans from Antarctic seals.</title>
        <authorList>
            <person name="Foster G."/>
            <person name="Robb A."/>
            <person name="Paterson G.K."/>
        </authorList>
    </citation>
    <scope>NUCLEOTIDE SEQUENCE [LARGE SCALE GENOMIC DNA]</scope>
    <source>
        <strain evidence="1 2">M615/02/4</strain>
    </source>
</reference>
<evidence type="ECO:0008006" key="3">
    <source>
        <dbReference type="Google" id="ProtNLM"/>
    </source>
</evidence>
<evidence type="ECO:0000313" key="1">
    <source>
        <dbReference type="EMBL" id="MBA8777197.1"/>
    </source>
</evidence>
<protein>
    <recommendedName>
        <fullName evidence="3">Phage protein</fullName>
    </recommendedName>
</protein>